<evidence type="ECO:0000313" key="1">
    <source>
        <dbReference type="EMBL" id="KAH6646183.1"/>
    </source>
</evidence>
<dbReference type="Proteomes" id="UP000758603">
    <property type="component" value="Unassembled WGS sequence"/>
</dbReference>
<comment type="caution">
    <text evidence="1">The sequence shown here is derived from an EMBL/GenBank/DDBJ whole genome shotgun (WGS) entry which is preliminary data.</text>
</comment>
<sequence>MASSLNLSQAMPASELRHKKRRQLRQDCWNENGLRHQTGETGDRTADCAFVELYWPRLELRLQQSDVGVADVANGNRRNWYRWFEVEPQVWSAKLVHTNRRSRVEPTKCKDVAEACQITPKAEVGLRRGLGRRKGFEGRDAPMARYLDAMEGSSWAGSLLEELFGVRCDRDLRAMTDGR</sequence>
<accession>A0A9P8RKX2</accession>
<keyword evidence="2" id="KW-1185">Reference proteome</keyword>
<dbReference type="GeneID" id="70129774"/>
<dbReference type="EMBL" id="JAGPXC010000010">
    <property type="protein sequence ID" value="KAH6646183.1"/>
    <property type="molecule type" value="Genomic_DNA"/>
</dbReference>
<organism evidence="1 2">
    <name type="scientific">Truncatella angustata</name>
    <dbReference type="NCBI Taxonomy" id="152316"/>
    <lineage>
        <taxon>Eukaryota</taxon>
        <taxon>Fungi</taxon>
        <taxon>Dikarya</taxon>
        <taxon>Ascomycota</taxon>
        <taxon>Pezizomycotina</taxon>
        <taxon>Sordariomycetes</taxon>
        <taxon>Xylariomycetidae</taxon>
        <taxon>Amphisphaeriales</taxon>
        <taxon>Sporocadaceae</taxon>
        <taxon>Truncatella</taxon>
    </lineage>
</organism>
<evidence type="ECO:0000313" key="2">
    <source>
        <dbReference type="Proteomes" id="UP000758603"/>
    </source>
</evidence>
<gene>
    <name evidence="1" type="ORF">BKA67DRAFT_541164</name>
</gene>
<reference evidence="1" key="1">
    <citation type="journal article" date="2021" name="Nat. Commun.">
        <title>Genetic determinants of endophytism in the Arabidopsis root mycobiome.</title>
        <authorList>
            <person name="Mesny F."/>
            <person name="Miyauchi S."/>
            <person name="Thiergart T."/>
            <person name="Pickel B."/>
            <person name="Atanasova L."/>
            <person name="Karlsson M."/>
            <person name="Huettel B."/>
            <person name="Barry K.W."/>
            <person name="Haridas S."/>
            <person name="Chen C."/>
            <person name="Bauer D."/>
            <person name="Andreopoulos W."/>
            <person name="Pangilinan J."/>
            <person name="LaButti K."/>
            <person name="Riley R."/>
            <person name="Lipzen A."/>
            <person name="Clum A."/>
            <person name="Drula E."/>
            <person name="Henrissat B."/>
            <person name="Kohler A."/>
            <person name="Grigoriev I.V."/>
            <person name="Martin F.M."/>
            <person name="Hacquard S."/>
        </authorList>
    </citation>
    <scope>NUCLEOTIDE SEQUENCE</scope>
    <source>
        <strain evidence="1">MPI-SDFR-AT-0073</strain>
    </source>
</reference>
<protein>
    <submittedName>
        <fullName evidence="1">Uncharacterized protein</fullName>
    </submittedName>
</protein>
<proteinExistence type="predicted"/>
<dbReference type="RefSeq" id="XP_045952697.1">
    <property type="nucleotide sequence ID" value="XM_046100882.1"/>
</dbReference>
<dbReference type="AlphaFoldDB" id="A0A9P8RKX2"/>
<name>A0A9P8RKX2_9PEZI</name>